<dbReference type="Pfam" id="PF00041">
    <property type="entry name" value="fn3"/>
    <property type="match status" value="1"/>
</dbReference>
<proteinExistence type="predicted"/>
<dbReference type="InterPro" id="IPR013783">
    <property type="entry name" value="Ig-like_fold"/>
</dbReference>
<evidence type="ECO:0000313" key="4">
    <source>
        <dbReference type="Proteomes" id="UP001434883"/>
    </source>
</evidence>
<protein>
    <recommendedName>
        <fullName evidence="2">Fibronectin type-III domain-containing protein</fullName>
    </recommendedName>
</protein>
<accession>A0ABV0SBM7</accession>
<name>A0ABV0SBM7_9TELE</name>
<dbReference type="PANTHER" id="PTHR46708:SF2">
    <property type="entry name" value="FIBRONECTIN TYPE-III DOMAIN-CONTAINING PROTEIN"/>
    <property type="match status" value="1"/>
</dbReference>
<dbReference type="SMART" id="SM00060">
    <property type="entry name" value="FN3"/>
    <property type="match status" value="1"/>
</dbReference>
<dbReference type="PANTHER" id="PTHR46708">
    <property type="entry name" value="TENASCIN"/>
    <property type="match status" value="1"/>
</dbReference>
<reference evidence="3 4" key="1">
    <citation type="submission" date="2021-06" db="EMBL/GenBank/DDBJ databases">
        <authorList>
            <person name="Palmer J.M."/>
        </authorList>
    </citation>
    <scope>NUCLEOTIDE SEQUENCE [LARGE SCALE GENOMIC DNA]</scope>
    <source>
        <strain evidence="3 4">XC_2019</strain>
        <tissue evidence="3">Muscle</tissue>
    </source>
</reference>
<dbReference type="Gene3D" id="2.60.40.10">
    <property type="entry name" value="Immunoglobulins"/>
    <property type="match status" value="1"/>
</dbReference>
<feature type="domain" description="Fibronectin type-III" evidence="2">
    <location>
        <begin position="46"/>
        <end position="135"/>
    </location>
</feature>
<keyword evidence="1" id="KW-0677">Repeat</keyword>
<dbReference type="Proteomes" id="UP001434883">
    <property type="component" value="Unassembled WGS sequence"/>
</dbReference>
<sequence>IKGADEDELREIASKPQGKHVYNTVTVKHFSPTIYFVLHLLPVVEPASNLQVTEIASKSMRVTWDPSLGEITGYKVTLIPMVPGMKRQELYIGPTQTSINARDLSPETEYEISLFALKGLTPSEPILDLAKTQPVRVSTGKCRAYFC</sequence>
<gene>
    <name evidence="3" type="ORF">XENOCAPTIV_029715</name>
</gene>
<evidence type="ECO:0000259" key="2">
    <source>
        <dbReference type="PROSITE" id="PS50853"/>
    </source>
</evidence>
<evidence type="ECO:0000313" key="3">
    <source>
        <dbReference type="EMBL" id="MEQ2217028.1"/>
    </source>
</evidence>
<dbReference type="SUPFAM" id="SSF49265">
    <property type="entry name" value="Fibronectin type III"/>
    <property type="match status" value="1"/>
</dbReference>
<feature type="non-terminal residue" evidence="3">
    <location>
        <position position="1"/>
    </location>
</feature>
<dbReference type="PROSITE" id="PS50853">
    <property type="entry name" value="FN3"/>
    <property type="match status" value="1"/>
</dbReference>
<dbReference type="InterPro" id="IPR003961">
    <property type="entry name" value="FN3_dom"/>
</dbReference>
<organism evidence="3 4">
    <name type="scientific">Xenoophorus captivus</name>
    <dbReference type="NCBI Taxonomy" id="1517983"/>
    <lineage>
        <taxon>Eukaryota</taxon>
        <taxon>Metazoa</taxon>
        <taxon>Chordata</taxon>
        <taxon>Craniata</taxon>
        <taxon>Vertebrata</taxon>
        <taxon>Euteleostomi</taxon>
        <taxon>Actinopterygii</taxon>
        <taxon>Neopterygii</taxon>
        <taxon>Teleostei</taxon>
        <taxon>Neoteleostei</taxon>
        <taxon>Acanthomorphata</taxon>
        <taxon>Ovalentaria</taxon>
        <taxon>Atherinomorphae</taxon>
        <taxon>Cyprinodontiformes</taxon>
        <taxon>Goodeidae</taxon>
        <taxon>Xenoophorus</taxon>
    </lineage>
</organism>
<comment type="caution">
    <text evidence="3">The sequence shown here is derived from an EMBL/GenBank/DDBJ whole genome shotgun (WGS) entry which is preliminary data.</text>
</comment>
<keyword evidence="4" id="KW-1185">Reference proteome</keyword>
<dbReference type="EMBL" id="JAHRIN010075630">
    <property type="protein sequence ID" value="MEQ2217028.1"/>
    <property type="molecule type" value="Genomic_DNA"/>
</dbReference>
<evidence type="ECO:0000256" key="1">
    <source>
        <dbReference type="ARBA" id="ARBA00022737"/>
    </source>
</evidence>
<dbReference type="InterPro" id="IPR050991">
    <property type="entry name" value="ECM_Regulatory_Proteins"/>
</dbReference>
<dbReference type="CDD" id="cd00063">
    <property type="entry name" value="FN3"/>
    <property type="match status" value="1"/>
</dbReference>
<dbReference type="InterPro" id="IPR036116">
    <property type="entry name" value="FN3_sf"/>
</dbReference>